<proteinExistence type="predicted"/>
<dbReference type="EMBL" id="CP066167">
    <property type="protein sequence ID" value="QQD17294.1"/>
    <property type="molecule type" value="Genomic_DNA"/>
</dbReference>
<dbReference type="InterPro" id="IPR010982">
    <property type="entry name" value="Lambda_DNA-bd_dom_sf"/>
</dbReference>
<organism evidence="2 3">
    <name type="scientific">Spongiibacter nanhainus</name>
    <dbReference type="NCBI Taxonomy" id="2794344"/>
    <lineage>
        <taxon>Bacteria</taxon>
        <taxon>Pseudomonadati</taxon>
        <taxon>Pseudomonadota</taxon>
        <taxon>Gammaproteobacteria</taxon>
        <taxon>Cellvibrionales</taxon>
        <taxon>Spongiibacteraceae</taxon>
        <taxon>Spongiibacter</taxon>
    </lineage>
</organism>
<accession>A0A7T4QZ07</accession>
<reference evidence="2 3" key="1">
    <citation type="submission" date="2020-12" db="EMBL/GenBank/DDBJ databases">
        <authorList>
            <person name="Shan Y."/>
        </authorList>
    </citation>
    <scope>NUCLEOTIDE SEQUENCE [LARGE SCALE GENOMIC DNA]</scope>
    <source>
        <strain evidence="3">csc3.9</strain>
    </source>
</reference>
<dbReference type="KEGG" id="snan:I6N98_13085"/>
<dbReference type="SUPFAM" id="SSF47413">
    <property type="entry name" value="lambda repressor-like DNA-binding domains"/>
    <property type="match status" value="1"/>
</dbReference>
<protein>
    <submittedName>
        <fullName evidence="2">Helix-turn-helix transcriptional regulator</fullName>
    </submittedName>
</protein>
<evidence type="ECO:0000259" key="1">
    <source>
        <dbReference type="PROSITE" id="PS50943"/>
    </source>
</evidence>
<dbReference type="InterPro" id="IPR001387">
    <property type="entry name" value="Cro/C1-type_HTH"/>
</dbReference>
<dbReference type="Pfam" id="PF13443">
    <property type="entry name" value="HTH_26"/>
    <property type="match status" value="1"/>
</dbReference>
<dbReference type="PROSITE" id="PS50943">
    <property type="entry name" value="HTH_CROC1"/>
    <property type="match status" value="1"/>
</dbReference>
<evidence type="ECO:0000313" key="2">
    <source>
        <dbReference type="EMBL" id="QQD17294.1"/>
    </source>
</evidence>
<name>A0A7T4QZ07_9GAMM</name>
<feature type="domain" description="HTH cro/C1-type" evidence="1">
    <location>
        <begin position="16"/>
        <end position="62"/>
    </location>
</feature>
<dbReference type="CDD" id="cd00093">
    <property type="entry name" value="HTH_XRE"/>
    <property type="match status" value="1"/>
</dbReference>
<sequence length="69" mass="7688">MKELIAEREFQLGHSISLVEIAEQTGISRGTLSKIANEKGYNTVTGNIDKLCAYFECEVSDLMTYIKEG</sequence>
<dbReference type="Proteomes" id="UP000596063">
    <property type="component" value="Chromosome"/>
</dbReference>
<dbReference type="RefSeq" id="WP_198568796.1">
    <property type="nucleotide sequence ID" value="NZ_CP066167.1"/>
</dbReference>
<dbReference type="Gene3D" id="1.10.260.40">
    <property type="entry name" value="lambda repressor-like DNA-binding domains"/>
    <property type="match status" value="1"/>
</dbReference>
<evidence type="ECO:0000313" key="3">
    <source>
        <dbReference type="Proteomes" id="UP000596063"/>
    </source>
</evidence>
<dbReference type="AlphaFoldDB" id="A0A7T4QZ07"/>
<gene>
    <name evidence="2" type="ORF">I6N98_13085</name>
</gene>
<dbReference type="GO" id="GO:0003677">
    <property type="term" value="F:DNA binding"/>
    <property type="evidence" value="ECO:0007669"/>
    <property type="project" value="InterPro"/>
</dbReference>
<keyword evidence="3" id="KW-1185">Reference proteome</keyword>